<feature type="modified residue" description="N6-carboxylysine" evidence="7">
    <location>
        <position position="220"/>
    </location>
</feature>
<protein>
    <recommendedName>
        <fullName evidence="7">UDP-N-acetylmuramoyl-L-alanyl-D-glutamate--2,6-diaminopimelate ligase</fullName>
        <ecNumber evidence="7">6.3.2.13</ecNumber>
    </recommendedName>
    <alternativeName>
        <fullName evidence="7">Meso-A2pm-adding enzyme</fullName>
    </alternativeName>
    <alternativeName>
        <fullName evidence="7">Meso-diaminopimelate-adding enzyme</fullName>
    </alternativeName>
    <alternativeName>
        <fullName evidence="7">UDP-MurNAc-L-Ala-D-Glu:meso-diaminopimelate ligase</fullName>
    </alternativeName>
    <alternativeName>
        <fullName evidence="7">UDP-MurNAc-tripeptide synthetase</fullName>
    </alternativeName>
    <alternativeName>
        <fullName evidence="7">UDP-N-acetylmuramyl-tripeptide synthetase</fullName>
    </alternativeName>
</protein>
<dbReference type="Gene3D" id="3.40.1190.10">
    <property type="entry name" value="Mur-like, catalytic domain"/>
    <property type="match status" value="1"/>
</dbReference>
<evidence type="ECO:0000259" key="9">
    <source>
        <dbReference type="Pfam" id="PF01225"/>
    </source>
</evidence>
<proteinExistence type="inferred from homology"/>
<sequence length="500" mass="53809">MNISCLTKALDYVIAAPLPEGTPEITAIHYDSRNVSPGTLFVAMPGETVDGHRFIPEAIKRGAAVVIGELPHDDLTVPYIQVTDSRRALAIVSAIFYDHPADKLTLVGITGTNGKTTVAYILESIFAAAGHATGVMGTVSTRFAGQEVASAMTTPESRDIQDTLARMVEAGVTHAVMEVSSHALALDRVRSCAFDAAVFTNLTQDHLDYHGTMEIYWKSKTVLFERHRKENGAAVINMANEHGKKLAESLSGNVFTVGSGKSPLTSRNIQVEIDGIHGEFITPEGAFPFASKATGRHNLENILCAAGAALSVGTPMEAIVQGVKDFHVPGRLERLENDRGLHLFVDYAHTPDALENVLSTLRTLVPGRLICVFGCGGDRDRTKRPLMGGIGASYSDLAVITSDNPRSEAPEKIIDDIVPGIDGELSFRYEPERLSEGFPQKGYVVIPDRREAIGLAVASALPGDTVLVAGKGHETYQIIGSQRLDFDDRKEVLKAVESAR</sequence>
<feature type="binding site" evidence="7">
    <location>
        <begin position="111"/>
        <end position="117"/>
    </location>
    <ligand>
        <name>ATP</name>
        <dbReference type="ChEBI" id="CHEBI:30616"/>
    </ligand>
</feature>
<feature type="domain" description="Mur ligase C-terminal" evidence="10">
    <location>
        <begin position="330"/>
        <end position="472"/>
    </location>
</feature>
<dbReference type="EC" id="6.3.2.13" evidence="7"/>
<evidence type="ECO:0000256" key="2">
    <source>
        <dbReference type="ARBA" id="ARBA00022618"/>
    </source>
</evidence>
<comment type="function">
    <text evidence="7">Catalyzes the addition of meso-diaminopimelic acid to the nucleotide precursor UDP-N-acetylmuramoyl-L-alanyl-D-glutamate (UMAG) in the biosynthesis of bacterial cell-wall peptidoglycan.</text>
</comment>
<name>A0ABM7PBI4_9BACT</name>
<feature type="binding site" evidence="7">
    <location>
        <begin position="153"/>
        <end position="154"/>
    </location>
    <ligand>
        <name>UDP-N-acetyl-alpha-D-muramoyl-L-alanyl-D-glutamate</name>
        <dbReference type="ChEBI" id="CHEBI:83900"/>
    </ligand>
</feature>
<evidence type="ECO:0000256" key="6">
    <source>
        <dbReference type="ARBA" id="ARBA00023316"/>
    </source>
</evidence>
<feature type="binding site" evidence="7">
    <location>
        <position position="470"/>
    </location>
    <ligand>
        <name>meso-2,6-diaminopimelate</name>
        <dbReference type="ChEBI" id="CHEBI:57791"/>
    </ligand>
</feature>
<keyword evidence="3 7" id="KW-0133">Cell shape</keyword>
<evidence type="ECO:0000259" key="10">
    <source>
        <dbReference type="Pfam" id="PF02875"/>
    </source>
</evidence>
<evidence type="ECO:0000256" key="3">
    <source>
        <dbReference type="ARBA" id="ARBA00022960"/>
    </source>
</evidence>
<dbReference type="InterPro" id="IPR000713">
    <property type="entry name" value="Mur_ligase_N"/>
</dbReference>
<reference evidence="12 13" key="1">
    <citation type="submission" date="2021-02" db="EMBL/GenBank/DDBJ databases">
        <title>Complete genome of Desulfoluna sp. strain ASN36.</title>
        <authorList>
            <person name="Takahashi A."/>
            <person name="Kojima H."/>
            <person name="Fukui M."/>
        </authorList>
    </citation>
    <scope>NUCLEOTIDE SEQUENCE [LARGE SCALE GENOMIC DNA]</scope>
    <source>
        <strain evidence="12 13">ASN36</strain>
    </source>
</reference>
<accession>A0ABM7PBI4</accession>
<dbReference type="Gene3D" id="3.90.190.20">
    <property type="entry name" value="Mur ligase, C-terminal domain"/>
    <property type="match status" value="1"/>
</dbReference>
<keyword evidence="4 7" id="KW-0573">Peptidoglycan synthesis</keyword>
<comment type="PTM">
    <text evidence="7">Carboxylation is probably crucial for Mg(2+) binding and, consequently, for the gamma-phosphate positioning of ATP.</text>
</comment>
<comment type="subcellular location">
    <subcellularLocation>
        <location evidence="7 8">Cytoplasm</location>
    </subcellularLocation>
</comment>
<dbReference type="PANTHER" id="PTHR23135:SF4">
    <property type="entry name" value="UDP-N-ACETYLMURAMOYL-L-ALANYL-D-GLUTAMATE--2,6-DIAMINOPIMELATE LIGASE MURE HOMOLOG, CHLOROPLASTIC"/>
    <property type="match status" value="1"/>
</dbReference>
<dbReference type="InterPro" id="IPR035911">
    <property type="entry name" value="MurE/MurF_N"/>
</dbReference>
<comment type="caution">
    <text evidence="7">Lacks conserved residue(s) required for the propagation of feature annotation.</text>
</comment>
<feature type="domain" description="Mur ligase N-terminal catalytic" evidence="9">
    <location>
        <begin position="24"/>
        <end position="96"/>
    </location>
</feature>
<feature type="binding site" evidence="7">
    <location>
        <position position="180"/>
    </location>
    <ligand>
        <name>UDP-N-acetyl-alpha-D-muramoyl-L-alanyl-D-glutamate</name>
        <dbReference type="ChEBI" id="CHEBI:83900"/>
    </ligand>
</feature>
<dbReference type="SUPFAM" id="SSF63418">
    <property type="entry name" value="MurE/MurF N-terminal domain"/>
    <property type="match status" value="1"/>
</dbReference>
<dbReference type="Pfam" id="PF08245">
    <property type="entry name" value="Mur_ligase_M"/>
    <property type="match status" value="1"/>
</dbReference>
<dbReference type="Pfam" id="PF01225">
    <property type="entry name" value="Mur_ligase"/>
    <property type="match status" value="1"/>
</dbReference>
<dbReference type="Gene3D" id="3.40.1390.10">
    <property type="entry name" value="MurE/MurF, N-terminal domain"/>
    <property type="match status" value="1"/>
</dbReference>
<dbReference type="SUPFAM" id="SSF53623">
    <property type="entry name" value="MurD-like peptide ligases, catalytic domain"/>
    <property type="match status" value="1"/>
</dbReference>
<feature type="binding site" evidence="7">
    <location>
        <begin position="403"/>
        <end position="406"/>
    </location>
    <ligand>
        <name>meso-2,6-diaminopimelate</name>
        <dbReference type="ChEBI" id="CHEBI:57791"/>
    </ligand>
</feature>
<feature type="binding site" evidence="7">
    <location>
        <position position="188"/>
    </location>
    <ligand>
        <name>UDP-N-acetyl-alpha-D-muramoyl-L-alanyl-D-glutamate</name>
        <dbReference type="ChEBI" id="CHEBI:83900"/>
    </ligand>
</feature>
<comment type="cofactor">
    <cofactor evidence="7">
        <name>Mg(2+)</name>
        <dbReference type="ChEBI" id="CHEBI:18420"/>
    </cofactor>
</comment>
<dbReference type="InterPro" id="IPR013221">
    <property type="entry name" value="Mur_ligase_cen"/>
</dbReference>
<keyword evidence="7" id="KW-0547">Nucleotide-binding</keyword>
<comment type="pathway">
    <text evidence="7 8">Cell wall biogenesis; peptidoglycan biosynthesis.</text>
</comment>
<keyword evidence="2 7" id="KW-0132">Cell division</keyword>
<evidence type="ECO:0000256" key="7">
    <source>
        <dbReference type="HAMAP-Rule" id="MF_00208"/>
    </source>
</evidence>
<keyword evidence="7" id="KW-0067">ATP-binding</keyword>
<gene>
    <name evidence="7 12" type="primary">murE</name>
    <name evidence="12" type="ORF">DSLASN_00990</name>
</gene>
<keyword evidence="5 7" id="KW-0131">Cell cycle</keyword>
<feature type="short sequence motif" description="Meso-diaminopimelate recognition motif" evidence="7">
    <location>
        <begin position="403"/>
        <end position="406"/>
    </location>
</feature>
<dbReference type="GO" id="GO:0016874">
    <property type="term" value="F:ligase activity"/>
    <property type="evidence" value="ECO:0007669"/>
    <property type="project" value="UniProtKB-KW"/>
</dbReference>
<keyword evidence="7 12" id="KW-0436">Ligase</keyword>
<comment type="catalytic activity">
    <reaction evidence="7">
        <text>UDP-N-acetyl-alpha-D-muramoyl-L-alanyl-D-glutamate + meso-2,6-diaminopimelate + ATP = UDP-N-acetyl-alpha-D-muramoyl-L-alanyl-gamma-D-glutamyl-meso-2,6-diaminopimelate + ADP + phosphate + H(+)</text>
        <dbReference type="Rhea" id="RHEA:23676"/>
        <dbReference type="ChEBI" id="CHEBI:15378"/>
        <dbReference type="ChEBI" id="CHEBI:30616"/>
        <dbReference type="ChEBI" id="CHEBI:43474"/>
        <dbReference type="ChEBI" id="CHEBI:57791"/>
        <dbReference type="ChEBI" id="CHEBI:83900"/>
        <dbReference type="ChEBI" id="CHEBI:83905"/>
        <dbReference type="ChEBI" id="CHEBI:456216"/>
        <dbReference type="EC" id="6.3.2.13"/>
    </reaction>
</comment>
<dbReference type="InterPro" id="IPR036615">
    <property type="entry name" value="Mur_ligase_C_dom_sf"/>
</dbReference>
<dbReference type="SUPFAM" id="SSF53244">
    <property type="entry name" value="MurD-like peptide ligases, peptide-binding domain"/>
    <property type="match status" value="1"/>
</dbReference>
<dbReference type="InterPro" id="IPR004101">
    <property type="entry name" value="Mur_ligase_C"/>
</dbReference>
<dbReference type="EMBL" id="AP024488">
    <property type="protein sequence ID" value="BCS94467.1"/>
    <property type="molecule type" value="Genomic_DNA"/>
</dbReference>
<dbReference type="NCBIfam" id="TIGR01085">
    <property type="entry name" value="murE"/>
    <property type="match status" value="1"/>
</dbReference>
<dbReference type="InterPro" id="IPR005761">
    <property type="entry name" value="UDP-N-AcMur-Glu-dNH2Pim_ligase"/>
</dbReference>
<keyword evidence="13" id="KW-1185">Reference proteome</keyword>
<evidence type="ECO:0000313" key="12">
    <source>
        <dbReference type="EMBL" id="BCS94467.1"/>
    </source>
</evidence>
<dbReference type="RefSeq" id="WP_236890783.1">
    <property type="nucleotide sequence ID" value="NZ_AP024488.1"/>
</dbReference>
<organism evidence="12 13">
    <name type="scientific">Desulfoluna limicola</name>
    <dbReference type="NCBI Taxonomy" id="2810562"/>
    <lineage>
        <taxon>Bacteria</taxon>
        <taxon>Pseudomonadati</taxon>
        <taxon>Thermodesulfobacteriota</taxon>
        <taxon>Desulfobacteria</taxon>
        <taxon>Desulfobacterales</taxon>
        <taxon>Desulfolunaceae</taxon>
        <taxon>Desulfoluna</taxon>
    </lineage>
</organism>
<dbReference type="HAMAP" id="MF_00208">
    <property type="entry name" value="MurE"/>
    <property type="match status" value="1"/>
</dbReference>
<comment type="similarity">
    <text evidence="1 7">Belongs to the MurCDEF family. MurE subfamily.</text>
</comment>
<dbReference type="NCBIfam" id="NF001126">
    <property type="entry name" value="PRK00139.1-4"/>
    <property type="match status" value="1"/>
</dbReference>
<dbReference type="PANTHER" id="PTHR23135">
    <property type="entry name" value="MUR LIGASE FAMILY MEMBER"/>
    <property type="match status" value="1"/>
</dbReference>
<evidence type="ECO:0000256" key="8">
    <source>
        <dbReference type="RuleBase" id="RU004135"/>
    </source>
</evidence>
<dbReference type="NCBIfam" id="NF001124">
    <property type="entry name" value="PRK00139.1-2"/>
    <property type="match status" value="1"/>
</dbReference>
<feature type="binding site" evidence="7">
    <location>
        <position position="32"/>
    </location>
    <ligand>
        <name>UDP-N-acetyl-alpha-D-muramoyl-L-alanyl-D-glutamate</name>
        <dbReference type="ChEBI" id="CHEBI:83900"/>
    </ligand>
</feature>
<evidence type="ECO:0000256" key="4">
    <source>
        <dbReference type="ARBA" id="ARBA00022984"/>
    </source>
</evidence>
<evidence type="ECO:0000259" key="11">
    <source>
        <dbReference type="Pfam" id="PF08245"/>
    </source>
</evidence>
<dbReference type="Pfam" id="PF02875">
    <property type="entry name" value="Mur_ligase_C"/>
    <property type="match status" value="1"/>
</dbReference>
<evidence type="ECO:0000313" key="13">
    <source>
        <dbReference type="Proteomes" id="UP001320148"/>
    </source>
</evidence>
<keyword evidence="7" id="KW-0963">Cytoplasm</keyword>
<keyword evidence="7" id="KW-0460">Magnesium</keyword>
<feature type="binding site" evidence="7">
    <location>
        <position position="474"/>
    </location>
    <ligand>
        <name>meso-2,6-diaminopimelate</name>
        <dbReference type="ChEBI" id="CHEBI:57791"/>
    </ligand>
</feature>
<feature type="domain" description="Mur ligase central" evidence="11">
    <location>
        <begin position="109"/>
        <end position="309"/>
    </location>
</feature>
<feature type="binding site" evidence="7">
    <location>
        <position position="379"/>
    </location>
    <ligand>
        <name>meso-2,6-diaminopimelate</name>
        <dbReference type="ChEBI" id="CHEBI:57791"/>
    </ligand>
</feature>
<keyword evidence="6 7" id="KW-0961">Cell wall biogenesis/degradation</keyword>
<dbReference type="Proteomes" id="UP001320148">
    <property type="component" value="Chromosome"/>
</dbReference>
<evidence type="ECO:0000256" key="1">
    <source>
        <dbReference type="ARBA" id="ARBA00005898"/>
    </source>
</evidence>
<evidence type="ECO:0000256" key="5">
    <source>
        <dbReference type="ARBA" id="ARBA00023306"/>
    </source>
</evidence>
<dbReference type="InterPro" id="IPR036565">
    <property type="entry name" value="Mur-like_cat_sf"/>
</dbReference>